<accession>M7NIE0</accession>
<protein>
    <submittedName>
        <fullName evidence="1">Uncharacterized protein</fullName>
    </submittedName>
</protein>
<reference evidence="1 2" key="1">
    <citation type="journal article" date="2013" name="Genome Announc.">
        <title>Draft Genome Sequence of Bhargavaea cecembensis Strain DSE10T, Isolated from a Deep-Sea Sediment Sample Collected at a Depth of 5,904 m from the Chagos-Laccadive Ridge System in the Indian Ocean.</title>
        <authorList>
            <person name="Shivaji S."/>
            <person name="Ara S."/>
            <person name="Begum Z."/>
            <person name="Ruth M."/>
            <person name="Singh A."/>
            <person name="Kumar Pinnaka A."/>
        </authorList>
    </citation>
    <scope>NUCLEOTIDE SEQUENCE [LARGE SCALE GENOMIC DNA]</scope>
    <source>
        <strain evidence="1 2">DSE10</strain>
    </source>
</reference>
<name>M7NIE0_9BACL</name>
<dbReference type="AlphaFoldDB" id="M7NIE0"/>
<evidence type="ECO:0000313" key="1">
    <source>
        <dbReference type="EMBL" id="EMR06936.1"/>
    </source>
</evidence>
<sequence length="43" mass="5237">MFAHESNKFVYEKERALWVCTRTPREHLQHQLKPPPTPIRINH</sequence>
<proteinExistence type="predicted"/>
<organism evidence="1 2">
    <name type="scientific">Bhargavaea cecembensis DSE10</name>
    <dbReference type="NCBI Taxonomy" id="1235279"/>
    <lineage>
        <taxon>Bacteria</taxon>
        <taxon>Bacillati</taxon>
        <taxon>Bacillota</taxon>
        <taxon>Bacilli</taxon>
        <taxon>Bacillales</taxon>
        <taxon>Caryophanaceae</taxon>
        <taxon>Bhargavaea</taxon>
    </lineage>
</organism>
<keyword evidence="2" id="KW-1185">Reference proteome</keyword>
<evidence type="ECO:0000313" key="2">
    <source>
        <dbReference type="Proteomes" id="UP000011919"/>
    </source>
</evidence>
<gene>
    <name evidence="1" type="ORF">C772_01072</name>
</gene>
<dbReference type="Proteomes" id="UP000011919">
    <property type="component" value="Unassembled WGS sequence"/>
</dbReference>
<dbReference type="STRING" id="1235279.C772_01072"/>
<comment type="caution">
    <text evidence="1">The sequence shown here is derived from an EMBL/GenBank/DDBJ whole genome shotgun (WGS) entry which is preliminary data.</text>
</comment>
<dbReference type="EMBL" id="AOFT01000004">
    <property type="protein sequence ID" value="EMR06936.1"/>
    <property type="molecule type" value="Genomic_DNA"/>
</dbReference>